<evidence type="ECO:0008006" key="3">
    <source>
        <dbReference type="Google" id="ProtNLM"/>
    </source>
</evidence>
<gene>
    <name evidence="1" type="ORF">CVT26_013118</name>
</gene>
<dbReference type="EMBL" id="NHYE01000919">
    <property type="protein sequence ID" value="PPR01633.1"/>
    <property type="molecule type" value="Genomic_DNA"/>
</dbReference>
<name>A0A409YF49_9AGAR</name>
<proteinExistence type="predicted"/>
<accession>A0A409YF49</accession>
<dbReference type="STRING" id="231916.A0A409YF49"/>
<evidence type="ECO:0000313" key="1">
    <source>
        <dbReference type="EMBL" id="PPR01633.1"/>
    </source>
</evidence>
<dbReference type="OrthoDB" id="2884925at2759"/>
<dbReference type="InParanoid" id="A0A409YF49"/>
<keyword evidence="2" id="KW-1185">Reference proteome</keyword>
<evidence type="ECO:0000313" key="2">
    <source>
        <dbReference type="Proteomes" id="UP000284706"/>
    </source>
</evidence>
<reference evidence="1 2" key="1">
    <citation type="journal article" date="2018" name="Evol. Lett.">
        <title>Horizontal gene cluster transfer increased hallucinogenic mushroom diversity.</title>
        <authorList>
            <person name="Reynolds H.T."/>
            <person name="Vijayakumar V."/>
            <person name="Gluck-Thaler E."/>
            <person name="Korotkin H.B."/>
            <person name="Matheny P.B."/>
            <person name="Slot J.C."/>
        </authorList>
    </citation>
    <scope>NUCLEOTIDE SEQUENCE [LARGE SCALE GENOMIC DNA]</scope>
    <source>
        <strain evidence="1 2">SRW20</strain>
    </source>
</reference>
<protein>
    <recommendedName>
        <fullName evidence="3">F-box domain-containing protein</fullName>
    </recommendedName>
</protein>
<comment type="caution">
    <text evidence="1">The sequence shown here is derived from an EMBL/GenBank/DDBJ whole genome shotgun (WGS) entry which is preliminary data.</text>
</comment>
<dbReference type="AlphaFoldDB" id="A0A409YF49"/>
<sequence>MPISKLLQRCGKSIRCRATRLKLKQGSNEGNEAEHVKSPAARLPVELLCNIFEKAVEDDIYVGWTLSYRVSTHERPFSDIGAKACRRRAALTMRNVSQVCGLWRGAALGWKAVWGELLDIDKDTYEWTQELLSRSDSSPLVVHSIYDSTSSHGRFFSGQWTRVLDQTHRIRLLIVIYDPLDNINPLKSSLAKPAPALEGLVLERAASPSTSWEGPILLPKDAPKLRWVALQRSQFIPAGFASFTLSSLTITIAEDNEHSAPLLASSLLDILASQPSLTRFRVFSHSSVGANTRIRKPEKISMPHLHLLSFHGSVRLGGDLLGSLALPMYCNAHLHLHPEPFLSDVDGLLEGLACFLGQWRPCITNYQTFKLQSNSGNEFRIRIGLGGDSVHDKHSVYTHKLTLCLTHAQNFFAVASVVIPILDCLSKLEVVKACIYPCLSLALHGPLTAPGVPLRQALVAFFSSFKHMDSITIFGCHASVCFLTEVLLKHTFEDGTILFPTLRKATFHVCTRPEDKKEFLTRYFYWRLGLGRPLATGYLHFNQSDSDMIPALCLDDDCYALQGWRSFA</sequence>
<dbReference type="Proteomes" id="UP000284706">
    <property type="component" value="Unassembled WGS sequence"/>
</dbReference>
<organism evidence="1 2">
    <name type="scientific">Gymnopilus dilepis</name>
    <dbReference type="NCBI Taxonomy" id="231916"/>
    <lineage>
        <taxon>Eukaryota</taxon>
        <taxon>Fungi</taxon>
        <taxon>Dikarya</taxon>
        <taxon>Basidiomycota</taxon>
        <taxon>Agaricomycotina</taxon>
        <taxon>Agaricomycetes</taxon>
        <taxon>Agaricomycetidae</taxon>
        <taxon>Agaricales</taxon>
        <taxon>Agaricineae</taxon>
        <taxon>Hymenogastraceae</taxon>
        <taxon>Gymnopilus</taxon>
    </lineage>
</organism>